<comment type="similarity">
    <text evidence="1 2">Belongs to the anti-sigma-factor antagonist family.</text>
</comment>
<dbReference type="AlphaFoldDB" id="A0A1H3GPH2"/>
<dbReference type="PANTHER" id="PTHR33495">
    <property type="entry name" value="ANTI-SIGMA FACTOR ANTAGONIST TM_1081-RELATED-RELATED"/>
    <property type="match status" value="1"/>
</dbReference>
<evidence type="ECO:0000313" key="5">
    <source>
        <dbReference type="Proteomes" id="UP000199529"/>
    </source>
</evidence>
<dbReference type="PANTHER" id="PTHR33495:SF2">
    <property type="entry name" value="ANTI-SIGMA FACTOR ANTAGONIST TM_1081-RELATED"/>
    <property type="match status" value="1"/>
</dbReference>
<dbReference type="Pfam" id="PF01740">
    <property type="entry name" value="STAS"/>
    <property type="match status" value="1"/>
</dbReference>
<dbReference type="STRING" id="418495.SAMN05216215_101937"/>
<gene>
    <name evidence="4" type="ORF">SAMN05216215_101937</name>
</gene>
<reference evidence="5" key="1">
    <citation type="submission" date="2016-10" db="EMBL/GenBank/DDBJ databases">
        <authorList>
            <person name="Varghese N."/>
            <person name="Submissions S."/>
        </authorList>
    </citation>
    <scope>NUCLEOTIDE SEQUENCE [LARGE SCALE GENOMIC DNA]</scope>
    <source>
        <strain evidence="5">CGMCC 4.3530</strain>
    </source>
</reference>
<dbReference type="CDD" id="cd07043">
    <property type="entry name" value="STAS_anti-anti-sigma_factors"/>
    <property type="match status" value="1"/>
</dbReference>
<dbReference type="InterPro" id="IPR003658">
    <property type="entry name" value="Anti-sigma_ant"/>
</dbReference>
<evidence type="ECO:0000313" key="4">
    <source>
        <dbReference type="EMBL" id="SDY05191.1"/>
    </source>
</evidence>
<dbReference type="NCBIfam" id="TIGR00377">
    <property type="entry name" value="ant_ant_sig"/>
    <property type="match status" value="1"/>
</dbReference>
<dbReference type="Proteomes" id="UP000199529">
    <property type="component" value="Unassembled WGS sequence"/>
</dbReference>
<organism evidence="4 5">
    <name type="scientific">Saccharopolyspora shandongensis</name>
    <dbReference type="NCBI Taxonomy" id="418495"/>
    <lineage>
        <taxon>Bacteria</taxon>
        <taxon>Bacillati</taxon>
        <taxon>Actinomycetota</taxon>
        <taxon>Actinomycetes</taxon>
        <taxon>Pseudonocardiales</taxon>
        <taxon>Pseudonocardiaceae</taxon>
        <taxon>Saccharopolyspora</taxon>
    </lineage>
</organism>
<dbReference type="Gene3D" id="3.30.750.24">
    <property type="entry name" value="STAS domain"/>
    <property type="match status" value="1"/>
</dbReference>
<dbReference type="InterPro" id="IPR036513">
    <property type="entry name" value="STAS_dom_sf"/>
</dbReference>
<dbReference type="RefSeq" id="WP_177226606.1">
    <property type="nucleotide sequence ID" value="NZ_FNOK01000019.1"/>
</dbReference>
<dbReference type="PROSITE" id="PS50801">
    <property type="entry name" value="STAS"/>
    <property type="match status" value="1"/>
</dbReference>
<dbReference type="SUPFAM" id="SSF52091">
    <property type="entry name" value="SpoIIaa-like"/>
    <property type="match status" value="1"/>
</dbReference>
<dbReference type="GO" id="GO:0043856">
    <property type="term" value="F:anti-sigma factor antagonist activity"/>
    <property type="evidence" value="ECO:0007669"/>
    <property type="project" value="InterPro"/>
</dbReference>
<protein>
    <recommendedName>
        <fullName evidence="2">Anti-sigma factor antagonist</fullName>
    </recommendedName>
</protein>
<proteinExistence type="inferred from homology"/>
<name>A0A1H3GPH2_9PSEU</name>
<evidence type="ECO:0000259" key="3">
    <source>
        <dbReference type="PROSITE" id="PS50801"/>
    </source>
</evidence>
<accession>A0A1H3GPH2</accession>
<sequence length="153" mass="16435">MIVSRSGMSSAAWVSVGHEIVAPRASDDPVVGHSMCTSALRLAVEWPVPGVVVVRIGGEIDLSTVPRLTELIRQRLTAAALQAIVVDVSEVSFASSAAIELLLHAQRRAEHRRTRLFVVPGHGAVLRLLTITRLRERFVCRASAAEAVAEARG</sequence>
<dbReference type="InterPro" id="IPR002645">
    <property type="entry name" value="STAS_dom"/>
</dbReference>
<dbReference type="EMBL" id="FNOK01000019">
    <property type="protein sequence ID" value="SDY05191.1"/>
    <property type="molecule type" value="Genomic_DNA"/>
</dbReference>
<feature type="domain" description="STAS" evidence="3">
    <location>
        <begin position="49"/>
        <end position="151"/>
    </location>
</feature>
<evidence type="ECO:0000256" key="2">
    <source>
        <dbReference type="RuleBase" id="RU003749"/>
    </source>
</evidence>
<evidence type="ECO:0000256" key="1">
    <source>
        <dbReference type="ARBA" id="ARBA00009013"/>
    </source>
</evidence>
<keyword evidence="5" id="KW-1185">Reference proteome</keyword>